<evidence type="ECO:0000259" key="7">
    <source>
        <dbReference type="Pfam" id="PF01850"/>
    </source>
</evidence>
<dbReference type="Pfam" id="PF01850">
    <property type="entry name" value="PIN"/>
    <property type="match status" value="1"/>
</dbReference>
<gene>
    <name evidence="8" type="ORF">PAECIP111802_03486</name>
</gene>
<evidence type="ECO:0000256" key="5">
    <source>
        <dbReference type="ARBA" id="ARBA00022801"/>
    </source>
</evidence>
<dbReference type="EMBL" id="CAJVCE010000009">
    <property type="protein sequence ID" value="CAG7645317.1"/>
    <property type="molecule type" value="Genomic_DNA"/>
</dbReference>
<dbReference type="InterPro" id="IPR050556">
    <property type="entry name" value="Type_II_TA_system_RNase"/>
</dbReference>
<reference evidence="8 9" key="1">
    <citation type="submission" date="2021-06" db="EMBL/GenBank/DDBJ databases">
        <authorList>
            <person name="Criscuolo A."/>
        </authorList>
    </citation>
    <scope>NUCLEOTIDE SEQUENCE [LARGE SCALE GENOMIC DNA]</scope>
    <source>
        <strain evidence="9">CIP 111802</strain>
    </source>
</reference>
<evidence type="ECO:0000256" key="6">
    <source>
        <dbReference type="ARBA" id="ARBA00022842"/>
    </source>
</evidence>
<sequence>MSRGYLLDTNIAIAVLVNEGMVIDFVQQASRDKMSIYFSAITECEVFAGLKPEEQLRAEKLFSAKRCLDVTSDIAKLGGTIRRDQKSKGRKLKTPDALIVATALAYDLILVSRDSDMSFIQNEFEVPLVKI</sequence>
<proteinExistence type="predicted"/>
<protein>
    <recommendedName>
        <fullName evidence="7">PIN domain-containing protein</fullName>
    </recommendedName>
</protein>
<dbReference type="InterPro" id="IPR002716">
    <property type="entry name" value="PIN_dom"/>
</dbReference>
<comment type="caution">
    <text evidence="8">The sequence shown here is derived from an EMBL/GenBank/DDBJ whole genome shotgun (WGS) entry which is preliminary data.</text>
</comment>
<evidence type="ECO:0000313" key="9">
    <source>
        <dbReference type="Proteomes" id="UP000730618"/>
    </source>
</evidence>
<dbReference type="Proteomes" id="UP000730618">
    <property type="component" value="Unassembled WGS sequence"/>
</dbReference>
<evidence type="ECO:0000256" key="3">
    <source>
        <dbReference type="ARBA" id="ARBA00022722"/>
    </source>
</evidence>
<name>A0ABN7TPT6_9BACL</name>
<evidence type="ECO:0000256" key="2">
    <source>
        <dbReference type="ARBA" id="ARBA00022649"/>
    </source>
</evidence>
<organism evidence="8 9">
    <name type="scientific">Paenibacillus allorhizosphaerae</name>
    <dbReference type="NCBI Taxonomy" id="2849866"/>
    <lineage>
        <taxon>Bacteria</taxon>
        <taxon>Bacillati</taxon>
        <taxon>Bacillota</taxon>
        <taxon>Bacilli</taxon>
        <taxon>Bacillales</taxon>
        <taxon>Paenibacillaceae</taxon>
        <taxon>Paenibacillus</taxon>
    </lineage>
</organism>
<dbReference type="RefSeq" id="WP_230415059.1">
    <property type="nucleotide sequence ID" value="NZ_CAJVCE010000009.1"/>
</dbReference>
<evidence type="ECO:0000256" key="4">
    <source>
        <dbReference type="ARBA" id="ARBA00022723"/>
    </source>
</evidence>
<keyword evidence="9" id="KW-1185">Reference proteome</keyword>
<dbReference type="PANTHER" id="PTHR33653">
    <property type="entry name" value="RIBONUCLEASE VAPC2"/>
    <property type="match status" value="1"/>
</dbReference>
<accession>A0ABN7TPT6</accession>
<keyword evidence="4" id="KW-0479">Metal-binding</keyword>
<keyword evidence="2" id="KW-1277">Toxin-antitoxin system</keyword>
<evidence type="ECO:0000256" key="1">
    <source>
        <dbReference type="ARBA" id="ARBA00001946"/>
    </source>
</evidence>
<keyword evidence="6" id="KW-0460">Magnesium</keyword>
<dbReference type="PANTHER" id="PTHR33653:SF1">
    <property type="entry name" value="RIBONUCLEASE VAPC2"/>
    <property type="match status" value="1"/>
</dbReference>
<keyword evidence="3" id="KW-0540">Nuclease</keyword>
<evidence type="ECO:0000313" key="8">
    <source>
        <dbReference type="EMBL" id="CAG7645317.1"/>
    </source>
</evidence>
<feature type="domain" description="PIN" evidence="7">
    <location>
        <begin position="5"/>
        <end position="118"/>
    </location>
</feature>
<comment type="cofactor">
    <cofactor evidence="1">
        <name>Mg(2+)</name>
        <dbReference type="ChEBI" id="CHEBI:18420"/>
    </cofactor>
</comment>
<keyword evidence="5" id="KW-0378">Hydrolase</keyword>